<dbReference type="Proteomes" id="UP000516373">
    <property type="component" value="Chromosome"/>
</dbReference>
<protein>
    <recommendedName>
        <fullName evidence="1">PucR C-terminal helix-turn-helix domain-containing protein</fullName>
    </recommendedName>
</protein>
<organism evidence="2 3">
    <name type="scientific">Streptomyces tuirus</name>
    <dbReference type="NCBI Taxonomy" id="68278"/>
    <lineage>
        <taxon>Bacteria</taxon>
        <taxon>Bacillati</taxon>
        <taxon>Actinomycetota</taxon>
        <taxon>Actinomycetes</taxon>
        <taxon>Kitasatosporales</taxon>
        <taxon>Streptomycetaceae</taxon>
        <taxon>Streptomyces</taxon>
    </lineage>
</organism>
<proteinExistence type="predicted"/>
<dbReference type="Pfam" id="PF13556">
    <property type="entry name" value="HTH_30"/>
    <property type="match status" value="1"/>
</dbReference>
<evidence type="ECO:0000313" key="2">
    <source>
        <dbReference type="EMBL" id="BCL18724.1"/>
    </source>
</evidence>
<dbReference type="PANTHER" id="PTHR33744">
    <property type="entry name" value="CARBOHYDRATE DIACID REGULATOR"/>
    <property type="match status" value="1"/>
</dbReference>
<feature type="domain" description="PucR C-terminal helix-turn-helix" evidence="1">
    <location>
        <begin position="250"/>
        <end position="307"/>
    </location>
</feature>
<dbReference type="AlphaFoldDB" id="A0A7G1NAY4"/>
<dbReference type="InterPro" id="IPR051448">
    <property type="entry name" value="CdaR-like_regulators"/>
</dbReference>
<dbReference type="PANTHER" id="PTHR33744:SF1">
    <property type="entry name" value="DNA-BINDING TRANSCRIPTIONAL ACTIVATOR ADER"/>
    <property type="match status" value="1"/>
</dbReference>
<dbReference type="Gene3D" id="1.10.10.2840">
    <property type="entry name" value="PucR C-terminal helix-turn-helix domain"/>
    <property type="match status" value="1"/>
</dbReference>
<name>A0A7G1NAY4_9ACTN</name>
<sequence>MDIEQLGLVDLQRSAALTIGEDTVAVLPLGVQGRVGGYVVVGRPTALTPAERSVLTTAVGLLSLDLHSQWDLREGERRARAALVHLAVSGEADLAVRLADTLAVPFPEPPVRVAVLGAPQERLPALLQAAEDHQALRMVCALAARHESDRVLVLLSAAVGETRSLEEVLMRVPQSRGAVSDATPMSELPEALRRAQAVFHASPASGRLVIAQDLVTAGLLRHLGTPDAHGWGASLLEPLVRHAGRSKLDLVATLRVFLSHNGLVDASASALGIHRHTLRYRLNKIAELLGCDLDNPTVRAELWIALLLREHS</sequence>
<evidence type="ECO:0000259" key="1">
    <source>
        <dbReference type="Pfam" id="PF13556"/>
    </source>
</evidence>
<dbReference type="InterPro" id="IPR042070">
    <property type="entry name" value="PucR_C-HTH_sf"/>
</dbReference>
<dbReference type="EMBL" id="AP023439">
    <property type="protein sequence ID" value="BCL18724.1"/>
    <property type="molecule type" value="Genomic_DNA"/>
</dbReference>
<evidence type="ECO:0000313" key="3">
    <source>
        <dbReference type="Proteomes" id="UP000516373"/>
    </source>
</evidence>
<dbReference type="RefSeq" id="WP_232543740.1">
    <property type="nucleotide sequence ID" value="NZ_AP023439.1"/>
</dbReference>
<dbReference type="InterPro" id="IPR025736">
    <property type="entry name" value="PucR_C-HTH_dom"/>
</dbReference>
<gene>
    <name evidence="2" type="ORF">GCM10017668_05670</name>
</gene>
<reference evidence="2 3" key="1">
    <citation type="journal article" date="2014" name="Int. J. Syst. Evol. Microbiol.">
        <title>Complete genome sequence of Corynebacterium casei LMG S-19264T (=DSM 44701T), isolated from a smear-ripened cheese.</title>
        <authorList>
            <consortium name="US DOE Joint Genome Institute (JGI-PGF)"/>
            <person name="Walter F."/>
            <person name="Albersmeier A."/>
            <person name="Kalinowski J."/>
            <person name="Ruckert C."/>
        </authorList>
    </citation>
    <scope>NUCLEOTIDE SEQUENCE [LARGE SCALE GENOMIC DNA]</scope>
    <source>
        <strain evidence="2 3">JCM 4255</strain>
    </source>
</reference>
<accession>A0A7G1NAY4</accession>
<dbReference type="KEGG" id="stui:GCM10017668_05670"/>